<evidence type="ECO:0000256" key="1">
    <source>
        <dbReference type="SAM" id="MobiDB-lite"/>
    </source>
</evidence>
<reference evidence="2 3" key="1">
    <citation type="submission" date="2017-09" db="EMBL/GenBank/DDBJ databases">
        <title>Depth-based differentiation of microbial function through sediment-hosted aquifers and enrichment of novel symbionts in the deep terrestrial subsurface.</title>
        <authorList>
            <person name="Probst A.J."/>
            <person name="Ladd B."/>
            <person name="Jarett J.K."/>
            <person name="Geller-Mcgrath D.E."/>
            <person name="Sieber C.M."/>
            <person name="Emerson J.B."/>
            <person name="Anantharaman K."/>
            <person name="Thomas B.C."/>
            <person name="Malmstrom R."/>
            <person name="Stieglmeier M."/>
            <person name="Klingl A."/>
            <person name="Woyke T."/>
            <person name="Ryan C.M."/>
            <person name="Banfield J.F."/>
        </authorList>
    </citation>
    <scope>NUCLEOTIDE SEQUENCE [LARGE SCALE GENOMIC DNA]</scope>
    <source>
        <strain evidence="2">CG11_big_fil_rev_8_21_14_0_20_37_16</strain>
    </source>
</reference>
<sequence length="110" mass="12415">MGAEQTNYASRTSEIAQTISSSGLPQNPQEITSHSKNLLNAFGGGRNETKGRRSLGRLVNMDGLKETTYLKLRKEFGDMKDLPKSQKALLEMTLEQYDIREQDLDQSFFI</sequence>
<comment type="caution">
    <text evidence="2">The sequence shown here is derived from an EMBL/GenBank/DDBJ whole genome shotgun (WGS) entry which is preliminary data.</text>
</comment>
<proteinExistence type="predicted"/>
<name>A0A2H0KM40_9BACT</name>
<evidence type="ECO:0000313" key="2">
    <source>
        <dbReference type="EMBL" id="PIQ71444.1"/>
    </source>
</evidence>
<dbReference type="AlphaFoldDB" id="A0A2H0KM40"/>
<protein>
    <submittedName>
        <fullName evidence="2">Uncharacterized protein</fullName>
    </submittedName>
</protein>
<dbReference type="Proteomes" id="UP000229497">
    <property type="component" value="Unassembled WGS sequence"/>
</dbReference>
<dbReference type="EMBL" id="PCVK01000095">
    <property type="protein sequence ID" value="PIQ71444.1"/>
    <property type="molecule type" value="Genomic_DNA"/>
</dbReference>
<evidence type="ECO:0000313" key="3">
    <source>
        <dbReference type="Proteomes" id="UP000229497"/>
    </source>
</evidence>
<accession>A0A2H0KM40</accession>
<organism evidence="2 3">
    <name type="scientific">Candidatus Roizmanbacteria bacterium CG11_big_fil_rev_8_21_14_0_20_37_16</name>
    <dbReference type="NCBI Taxonomy" id="1974857"/>
    <lineage>
        <taxon>Bacteria</taxon>
        <taxon>Candidatus Roizmaniibacteriota</taxon>
    </lineage>
</organism>
<gene>
    <name evidence="2" type="ORF">COV87_03380</name>
</gene>
<feature type="region of interest" description="Disordered" evidence="1">
    <location>
        <begin position="1"/>
        <end position="32"/>
    </location>
</feature>